<feature type="chain" id="PRO_5044837789" evidence="2">
    <location>
        <begin position="23"/>
        <end position="127"/>
    </location>
</feature>
<reference evidence="3 4" key="1">
    <citation type="submission" date="2024-10" db="EMBL/GenBank/DDBJ databases">
        <authorList>
            <person name="Kim D."/>
        </authorList>
    </citation>
    <scope>NUCLEOTIDE SEQUENCE [LARGE SCALE GENOMIC DNA]</scope>
    <source>
        <strain evidence="3">BH-2024</strain>
    </source>
</reference>
<feature type="transmembrane region" description="Helical" evidence="1">
    <location>
        <begin position="105"/>
        <end position="126"/>
    </location>
</feature>
<proteinExistence type="predicted"/>
<keyword evidence="1" id="KW-1133">Transmembrane helix</keyword>
<organism evidence="3 4">
    <name type="scientific">Heterodera trifolii</name>
    <dbReference type="NCBI Taxonomy" id="157864"/>
    <lineage>
        <taxon>Eukaryota</taxon>
        <taxon>Metazoa</taxon>
        <taxon>Ecdysozoa</taxon>
        <taxon>Nematoda</taxon>
        <taxon>Chromadorea</taxon>
        <taxon>Rhabditida</taxon>
        <taxon>Tylenchina</taxon>
        <taxon>Tylenchomorpha</taxon>
        <taxon>Tylenchoidea</taxon>
        <taxon>Heteroderidae</taxon>
        <taxon>Heteroderinae</taxon>
        <taxon>Heterodera</taxon>
    </lineage>
</organism>
<evidence type="ECO:0000256" key="2">
    <source>
        <dbReference type="SAM" id="SignalP"/>
    </source>
</evidence>
<feature type="signal peptide" evidence="2">
    <location>
        <begin position="1"/>
        <end position="22"/>
    </location>
</feature>
<keyword evidence="2" id="KW-0732">Signal</keyword>
<dbReference type="Proteomes" id="UP001620626">
    <property type="component" value="Unassembled WGS sequence"/>
</dbReference>
<comment type="caution">
    <text evidence="3">The sequence shown here is derived from an EMBL/GenBank/DDBJ whole genome shotgun (WGS) entry which is preliminary data.</text>
</comment>
<gene>
    <name evidence="3" type="ORF">niasHT_032233</name>
</gene>
<dbReference type="InterPro" id="IPR045860">
    <property type="entry name" value="Snake_toxin-like_sf"/>
</dbReference>
<protein>
    <submittedName>
        <fullName evidence="3">Uncharacterized protein</fullName>
    </submittedName>
</protein>
<keyword evidence="1" id="KW-0472">Membrane</keyword>
<name>A0ABD2IBC4_9BILA</name>
<dbReference type="SUPFAM" id="SSF57302">
    <property type="entry name" value="Snake toxin-like"/>
    <property type="match status" value="1"/>
</dbReference>
<evidence type="ECO:0000256" key="1">
    <source>
        <dbReference type="SAM" id="Phobius"/>
    </source>
</evidence>
<sequence length="127" mass="13211">MSAPSAAFFLFAFTLFVPTANALSCLQGSQIIQRGSYETVVCPSSAGCFKAACDGSDESTIRIKGCLEDDMLCGITYSKPNAVQCTLHCCTGHLCNGVLAMHTPAIGLAVLVPLIIGILAAAFGILY</sequence>
<evidence type="ECO:0000313" key="3">
    <source>
        <dbReference type="EMBL" id="KAL3070443.1"/>
    </source>
</evidence>
<dbReference type="AlphaFoldDB" id="A0ABD2IBC4"/>
<evidence type="ECO:0000313" key="4">
    <source>
        <dbReference type="Proteomes" id="UP001620626"/>
    </source>
</evidence>
<accession>A0ABD2IBC4</accession>
<keyword evidence="1" id="KW-0812">Transmembrane</keyword>
<dbReference type="Gene3D" id="2.10.60.10">
    <property type="entry name" value="CD59"/>
    <property type="match status" value="1"/>
</dbReference>
<dbReference type="EMBL" id="JBICBT010001381">
    <property type="protein sequence ID" value="KAL3070443.1"/>
    <property type="molecule type" value="Genomic_DNA"/>
</dbReference>
<keyword evidence="4" id="KW-1185">Reference proteome</keyword>